<evidence type="ECO:0000313" key="2">
    <source>
        <dbReference type="EMBL" id="KKL74951.1"/>
    </source>
</evidence>
<proteinExistence type="predicted"/>
<dbReference type="AlphaFoldDB" id="A0A0F9F8Y4"/>
<dbReference type="CDD" id="cd03768">
    <property type="entry name" value="SR_ResInv"/>
    <property type="match status" value="1"/>
</dbReference>
<accession>A0A0F9F8Y4</accession>
<comment type="caution">
    <text evidence="2">The sequence shown here is derived from an EMBL/GenBank/DDBJ whole genome shotgun (WGS) entry which is preliminary data.</text>
</comment>
<sequence>MKEQLSIAIYCRVSKDDVGKRFQDPTNQLEPLKEFAKSMNWNVKFIFIDKKSGADSNRPGFKKMLAEARQHHFDLLLVWSLDRFSREPLLNTLSYLEQLKQHNIFLKSYTENIDTREGGTQELIMVILMWLAQEERNKISRRTKAGIQRRKNLGVWKGGRPLK</sequence>
<organism evidence="2">
    <name type="scientific">marine sediment metagenome</name>
    <dbReference type="NCBI Taxonomy" id="412755"/>
    <lineage>
        <taxon>unclassified sequences</taxon>
        <taxon>metagenomes</taxon>
        <taxon>ecological metagenomes</taxon>
    </lineage>
</organism>
<dbReference type="InterPro" id="IPR050639">
    <property type="entry name" value="SSR_resolvase"/>
</dbReference>
<dbReference type="PROSITE" id="PS51736">
    <property type="entry name" value="RECOMBINASES_3"/>
    <property type="match status" value="1"/>
</dbReference>
<dbReference type="SUPFAM" id="SSF53041">
    <property type="entry name" value="Resolvase-like"/>
    <property type="match status" value="1"/>
</dbReference>
<protein>
    <recommendedName>
        <fullName evidence="1">Resolvase/invertase-type recombinase catalytic domain-containing protein</fullName>
    </recommendedName>
</protein>
<dbReference type="InterPro" id="IPR006119">
    <property type="entry name" value="Resolv_N"/>
</dbReference>
<reference evidence="2" key="1">
    <citation type="journal article" date="2015" name="Nature">
        <title>Complex archaea that bridge the gap between prokaryotes and eukaryotes.</title>
        <authorList>
            <person name="Spang A."/>
            <person name="Saw J.H."/>
            <person name="Jorgensen S.L."/>
            <person name="Zaremba-Niedzwiedzka K."/>
            <person name="Martijn J."/>
            <person name="Lind A.E."/>
            <person name="van Eijk R."/>
            <person name="Schleper C."/>
            <person name="Guy L."/>
            <person name="Ettema T.J."/>
        </authorList>
    </citation>
    <scope>NUCLEOTIDE SEQUENCE</scope>
</reference>
<dbReference type="EMBL" id="LAZR01024494">
    <property type="protein sequence ID" value="KKL74951.1"/>
    <property type="molecule type" value="Genomic_DNA"/>
</dbReference>
<feature type="domain" description="Resolvase/invertase-type recombinase catalytic" evidence="1">
    <location>
        <begin position="6"/>
        <end position="154"/>
    </location>
</feature>
<dbReference type="GO" id="GO:0003677">
    <property type="term" value="F:DNA binding"/>
    <property type="evidence" value="ECO:0007669"/>
    <property type="project" value="InterPro"/>
</dbReference>
<dbReference type="PANTHER" id="PTHR30461:SF23">
    <property type="entry name" value="DNA RECOMBINASE-RELATED"/>
    <property type="match status" value="1"/>
</dbReference>
<dbReference type="Pfam" id="PF00239">
    <property type="entry name" value="Resolvase"/>
    <property type="match status" value="1"/>
</dbReference>
<gene>
    <name evidence="2" type="ORF">LCGC14_2059750</name>
</gene>
<dbReference type="SMART" id="SM00857">
    <property type="entry name" value="Resolvase"/>
    <property type="match status" value="1"/>
</dbReference>
<dbReference type="InterPro" id="IPR036162">
    <property type="entry name" value="Resolvase-like_N_sf"/>
</dbReference>
<dbReference type="PANTHER" id="PTHR30461">
    <property type="entry name" value="DNA-INVERTASE FROM LAMBDOID PROPHAGE"/>
    <property type="match status" value="1"/>
</dbReference>
<evidence type="ECO:0000259" key="1">
    <source>
        <dbReference type="PROSITE" id="PS51736"/>
    </source>
</evidence>
<name>A0A0F9F8Y4_9ZZZZ</name>
<dbReference type="Gene3D" id="3.40.50.1390">
    <property type="entry name" value="Resolvase, N-terminal catalytic domain"/>
    <property type="match status" value="1"/>
</dbReference>
<dbReference type="GO" id="GO:0000150">
    <property type="term" value="F:DNA strand exchange activity"/>
    <property type="evidence" value="ECO:0007669"/>
    <property type="project" value="InterPro"/>
</dbReference>